<dbReference type="Proteomes" id="UP001377567">
    <property type="component" value="Unassembled WGS sequence"/>
</dbReference>
<evidence type="ECO:0000256" key="3">
    <source>
        <dbReference type="SAM" id="MobiDB-lite"/>
    </source>
</evidence>
<dbReference type="AlphaFoldDB" id="A0AAV5S476"/>
<feature type="compositionally biased region" description="Acidic residues" evidence="3">
    <location>
        <begin position="67"/>
        <end position="94"/>
    </location>
</feature>
<proteinExistence type="predicted"/>
<dbReference type="GO" id="GO:0005654">
    <property type="term" value="C:nucleoplasm"/>
    <property type="evidence" value="ECO:0007669"/>
    <property type="project" value="TreeGrafter"/>
</dbReference>
<dbReference type="InterPro" id="IPR051730">
    <property type="entry name" value="NASP-like"/>
</dbReference>
<reference evidence="4 5" key="1">
    <citation type="journal article" date="2023" name="Elife">
        <title>Identification of key yeast species and microbe-microbe interactions impacting larval growth of Drosophila in the wild.</title>
        <authorList>
            <person name="Mure A."/>
            <person name="Sugiura Y."/>
            <person name="Maeda R."/>
            <person name="Honda K."/>
            <person name="Sakurai N."/>
            <person name="Takahashi Y."/>
            <person name="Watada M."/>
            <person name="Katoh T."/>
            <person name="Gotoh A."/>
            <person name="Gotoh Y."/>
            <person name="Taniguchi I."/>
            <person name="Nakamura K."/>
            <person name="Hayashi T."/>
            <person name="Katayama T."/>
            <person name="Uemura T."/>
            <person name="Hattori Y."/>
        </authorList>
    </citation>
    <scope>NUCLEOTIDE SEQUENCE [LARGE SCALE GENOMIC DNA]</scope>
    <source>
        <strain evidence="4 5">KH-74</strain>
    </source>
</reference>
<dbReference type="EMBL" id="BTGD01000025">
    <property type="protein sequence ID" value="GMM58427.1"/>
    <property type="molecule type" value="Genomic_DNA"/>
</dbReference>
<dbReference type="GO" id="GO:0034080">
    <property type="term" value="P:CENP-A containing chromatin assembly"/>
    <property type="evidence" value="ECO:0007669"/>
    <property type="project" value="TreeGrafter"/>
</dbReference>
<dbReference type="GO" id="GO:0006335">
    <property type="term" value="P:DNA replication-dependent chromatin assembly"/>
    <property type="evidence" value="ECO:0007669"/>
    <property type="project" value="TreeGrafter"/>
</dbReference>
<feature type="region of interest" description="Disordered" evidence="3">
    <location>
        <begin position="61"/>
        <end position="145"/>
    </location>
</feature>
<sequence>MMVDALDNAAAAAMGPEEAAVNTAIAALGEEYGSDAVVATVDPRKLLKLATLLYKYGVSSGSLLAGDSDEGDSGEEEEEEEEEESEEESEEEEEEKRIVNENAPPLDERRYQFGHEEEEELVTDDEADADDSDDADVSGFTPPGFEQYMVGNPFQNSLELLELVRKNDSSAGDKLFLSDVYDLTGNNCLELEDFEGAITAYETAIDLMKQHYGAEDALHEDITDAYLKLCEALKWAQDTTRHEKHLKTVIDMVEKRIDQRKSKDVEKDRELALTLKEDLDDLRDSHADIREKHPEFDSILKRALGQLLSPEEVAAASGSAVNDLSSMVKKKKPKHK</sequence>
<evidence type="ECO:0008006" key="6">
    <source>
        <dbReference type="Google" id="ProtNLM"/>
    </source>
</evidence>
<dbReference type="SUPFAM" id="SSF48452">
    <property type="entry name" value="TPR-like"/>
    <property type="match status" value="1"/>
</dbReference>
<protein>
    <recommendedName>
        <fullName evidence="6">Tetratricopeptide SHNi-TPR domain-containing protein</fullName>
    </recommendedName>
</protein>
<evidence type="ECO:0000256" key="2">
    <source>
        <dbReference type="ARBA" id="ARBA00022803"/>
    </source>
</evidence>
<keyword evidence="5" id="KW-1185">Reference proteome</keyword>
<feature type="compositionally biased region" description="Acidic residues" evidence="3">
    <location>
        <begin position="116"/>
        <end position="136"/>
    </location>
</feature>
<gene>
    <name evidence="4" type="ORF">DAKH74_050440</name>
</gene>
<accession>A0AAV5S476</accession>
<dbReference type="Gene3D" id="1.25.40.10">
    <property type="entry name" value="Tetratricopeptide repeat domain"/>
    <property type="match status" value="1"/>
</dbReference>
<dbReference type="InterPro" id="IPR011990">
    <property type="entry name" value="TPR-like_helical_dom_sf"/>
</dbReference>
<keyword evidence="1" id="KW-0677">Repeat</keyword>
<name>A0AAV5S476_MAUHU</name>
<evidence type="ECO:0000313" key="4">
    <source>
        <dbReference type="EMBL" id="GMM58427.1"/>
    </source>
</evidence>
<comment type="caution">
    <text evidence="4">The sequence shown here is derived from an EMBL/GenBank/DDBJ whole genome shotgun (WGS) entry which is preliminary data.</text>
</comment>
<organism evidence="4 5">
    <name type="scientific">Maudiozyma humilis</name>
    <name type="common">Sour dough yeast</name>
    <name type="synonym">Kazachstania humilis</name>
    <dbReference type="NCBI Taxonomy" id="51915"/>
    <lineage>
        <taxon>Eukaryota</taxon>
        <taxon>Fungi</taxon>
        <taxon>Dikarya</taxon>
        <taxon>Ascomycota</taxon>
        <taxon>Saccharomycotina</taxon>
        <taxon>Saccharomycetes</taxon>
        <taxon>Saccharomycetales</taxon>
        <taxon>Saccharomycetaceae</taxon>
        <taxon>Maudiozyma</taxon>
    </lineage>
</organism>
<feature type="compositionally biased region" description="Basic and acidic residues" evidence="3">
    <location>
        <begin position="106"/>
        <end position="115"/>
    </location>
</feature>
<feature type="region of interest" description="Disordered" evidence="3">
    <location>
        <begin position="315"/>
        <end position="336"/>
    </location>
</feature>
<dbReference type="PANTHER" id="PTHR15081">
    <property type="entry name" value="NUCLEAR AUTOANTIGENIC SPERM PROTEIN NASP -RELATED"/>
    <property type="match status" value="1"/>
</dbReference>
<evidence type="ECO:0000256" key="1">
    <source>
        <dbReference type="ARBA" id="ARBA00022737"/>
    </source>
</evidence>
<evidence type="ECO:0000313" key="5">
    <source>
        <dbReference type="Proteomes" id="UP001377567"/>
    </source>
</evidence>
<dbReference type="GO" id="GO:0042393">
    <property type="term" value="F:histone binding"/>
    <property type="evidence" value="ECO:0007669"/>
    <property type="project" value="TreeGrafter"/>
</dbReference>
<dbReference type="PANTHER" id="PTHR15081:SF1">
    <property type="entry name" value="NUCLEAR AUTOANTIGENIC SPERM PROTEIN"/>
    <property type="match status" value="1"/>
</dbReference>
<keyword evidence="2" id="KW-0802">TPR repeat</keyword>